<dbReference type="Gene3D" id="3.40.50.720">
    <property type="entry name" value="NAD(P)-binding Rossmann-like Domain"/>
    <property type="match status" value="1"/>
</dbReference>
<dbReference type="GO" id="GO:0016491">
    <property type="term" value="F:oxidoreductase activity"/>
    <property type="evidence" value="ECO:0007669"/>
    <property type="project" value="UniProtKB-KW"/>
</dbReference>
<dbReference type="PATRIC" id="fig|1457173.3.peg.21"/>
<evidence type="ECO:0000313" key="3">
    <source>
        <dbReference type="EMBL" id="EXU81699.1"/>
    </source>
</evidence>
<dbReference type="STRING" id="225991.MA05_10405"/>
<organism evidence="3 4">
    <name type="scientific">Comamonas aquatica DA1877</name>
    <dbReference type="NCBI Taxonomy" id="1457173"/>
    <lineage>
        <taxon>Bacteria</taxon>
        <taxon>Pseudomonadati</taxon>
        <taxon>Pseudomonadota</taxon>
        <taxon>Betaproteobacteria</taxon>
        <taxon>Burkholderiales</taxon>
        <taxon>Comamonadaceae</taxon>
        <taxon>Comamonas</taxon>
    </lineage>
</organism>
<keyword evidence="4" id="KW-1185">Reference proteome</keyword>
<protein>
    <submittedName>
        <fullName evidence="3">Short-chain dehydrogenase</fullName>
    </submittedName>
</protein>
<evidence type="ECO:0000256" key="2">
    <source>
        <dbReference type="ARBA" id="ARBA00023002"/>
    </source>
</evidence>
<dbReference type="EMBL" id="JBOK01000001">
    <property type="protein sequence ID" value="EXU81699.1"/>
    <property type="molecule type" value="Genomic_DNA"/>
</dbReference>
<dbReference type="PANTHER" id="PTHR44196:SF1">
    <property type="entry name" value="DEHYDROGENASE_REDUCTASE SDR FAMILY MEMBER 7B"/>
    <property type="match status" value="1"/>
</dbReference>
<name>A0A014MUI6_9BURK</name>
<comment type="similarity">
    <text evidence="1">Belongs to the short-chain dehydrogenases/reductases (SDR) family.</text>
</comment>
<proteinExistence type="inferred from homology"/>
<dbReference type="RefSeq" id="WP_043377711.1">
    <property type="nucleotide sequence ID" value="NZ_JBOK01000001.1"/>
</dbReference>
<comment type="caution">
    <text evidence="3">The sequence shown here is derived from an EMBL/GenBank/DDBJ whole genome shotgun (WGS) entry which is preliminary data.</text>
</comment>
<dbReference type="InterPro" id="IPR002347">
    <property type="entry name" value="SDR_fam"/>
</dbReference>
<evidence type="ECO:0000313" key="4">
    <source>
        <dbReference type="Proteomes" id="UP000020766"/>
    </source>
</evidence>
<dbReference type="Pfam" id="PF00106">
    <property type="entry name" value="adh_short"/>
    <property type="match status" value="1"/>
</dbReference>
<dbReference type="Proteomes" id="UP000020766">
    <property type="component" value="Unassembled WGS sequence"/>
</dbReference>
<dbReference type="AlphaFoldDB" id="A0A014MUI6"/>
<dbReference type="InterPro" id="IPR036291">
    <property type="entry name" value="NAD(P)-bd_dom_sf"/>
</dbReference>
<reference evidence="3 4" key="1">
    <citation type="submission" date="2014-01" db="EMBL/GenBank/DDBJ databases">
        <title>Interspecies Systems Biology Uncovers Metabolites Affecting C. elegans Gene Expression and Life History Traits.</title>
        <authorList>
            <person name="Watson E."/>
            <person name="Macneil L.T."/>
            <person name="Ritter A.D."/>
            <person name="Yilmaz L.S."/>
            <person name="Rosebrock A.P."/>
            <person name="Caudy A.A."/>
            <person name="Walhout A.J."/>
        </authorList>
    </citation>
    <scope>NUCLEOTIDE SEQUENCE [LARGE SCALE GENOMIC DNA]</scope>
    <source>
        <strain evidence="3 4">DA1877</strain>
    </source>
</reference>
<gene>
    <name evidence="3" type="ORF">AX13_00125</name>
</gene>
<keyword evidence="2" id="KW-0560">Oxidoreductase</keyword>
<dbReference type="GO" id="GO:0016020">
    <property type="term" value="C:membrane"/>
    <property type="evidence" value="ECO:0007669"/>
    <property type="project" value="TreeGrafter"/>
</dbReference>
<dbReference type="SUPFAM" id="SSF51735">
    <property type="entry name" value="NAD(P)-binding Rossmann-fold domains"/>
    <property type="match status" value="1"/>
</dbReference>
<sequence length="260" mass="28191">MPLNLPITDWQGRRVWIIGASSGIGRAVAEALHARGARVIVSARQQVALHAFAQQHPGSQALALDVTDRQAVAAAAREVLAAGPLDFVCYCAGHYQPMRADALDLDELLRHQQVNLTGALHVLAAVVPALLRAAHEGRSPHLSLVASVAGLRGLPQSLAYGPTKAALINLAETLFLDLRPHGVGVSVINPGFVDTPLTAQNEFRMPALLTPQQAADAMLRGWARGAFATHFPWRFTAWLQLLRLLPYRWYFALVHRLTGL</sequence>
<dbReference type="PRINTS" id="PR00081">
    <property type="entry name" value="GDHRDH"/>
</dbReference>
<evidence type="ECO:0000256" key="1">
    <source>
        <dbReference type="ARBA" id="ARBA00006484"/>
    </source>
</evidence>
<dbReference type="PANTHER" id="PTHR44196">
    <property type="entry name" value="DEHYDROGENASE/REDUCTASE SDR FAMILY MEMBER 7B"/>
    <property type="match status" value="1"/>
</dbReference>
<accession>A0A014MUI6</accession>